<sequence length="63" mass="7124">MYGLKPVPFSEISFSAACKARTFQETRLVQRFLKVLTTTHVLFLSIMRLLAMQCAPCNSLQVS</sequence>
<proteinExistence type="predicted"/>
<evidence type="ECO:0000313" key="1">
    <source>
        <dbReference type="EMBL" id="CBI00511.1"/>
    </source>
</evidence>
<protein>
    <submittedName>
        <fullName evidence="1">Uncharacterized protein</fullName>
    </submittedName>
</protein>
<organism evidence="1">
    <name type="scientific">mine drainage metagenome</name>
    <dbReference type="NCBI Taxonomy" id="410659"/>
    <lineage>
        <taxon>unclassified sequences</taxon>
        <taxon>metagenomes</taxon>
        <taxon>ecological metagenomes</taxon>
    </lineage>
</organism>
<name>E6Q002_9ZZZZ</name>
<reference evidence="1" key="1">
    <citation type="submission" date="2009-10" db="EMBL/GenBank/DDBJ databases">
        <title>Diversity of trophic interactions inside an arsenic-rich microbial ecosystem.</title>
        <authorList>
            <person name="Bertin P.N."/>
            <person name="Heinrich-Salmeron A."/>
            <person name="Pelletier E."/>
            <person name="Goulhen-Chollet F."/>
            <person name="Arsene-Ploetze F."/>
            <person name="Gallien S."/>
            <person name="Calteau A."/>
            <person name="Vallenet D."/>
            <person name="Casiot C."/>
            <person name="Chane-Woon-Ming B."/>
            <person name="Giloteaux L."/>
            <person name="Barakat M."/>
            <person name="Bonnefoy V."/>
            <person name="Bruneel O."/>
            <person name="Chandler M."/>
            <person name="Cleiss J."/>
            <person name="Duran R."/>
            <person name="Elbaz-Poulichet F."/>
            <person name="Fonknechten N."/>
            <person name="Lauga B."/>
            <person name="Mornico D."/>
            <person name="Ortet P."/>
            <person name="Schaeffer C."/>
            <person name="Siguier P."/>
            <person name="Alexander Thil Smith A."/>
            <person name="Van Dorsselaer A."/>
            <person name="Weissenbach J."/>
            <person name="Medigue C."/>
            <person name="Le Paslier D."/>
        </authorList>
    </citation>
    <scope>NUCLEOTIDE SEQUENCE</scope>
</reference>
<comment type="caution">
    <text evidence="1">The sequence shown here is derived from an EMBL/GenBank/DDBJ whole genome shotgun (WGS) entry which is preliminary data.</text>
</comment>
<dbReference type="AlphaFoldDB" id="E6Q002"/>
<accession>E6Q002</accession>
<dbReference type="EMBL" id="CABN01000146">
    <property type="protein sequence ID" value="CBI00511.1"/>
    <property type="molecule type" value="Genomic_DNA"/>
</dbReference>
<gene>
    <name evidence="1" type="ORF">CARN3_0050</name>
</gene>